<dbReference type="AlphaFoldDB" id="A0A0E3ZJ01"/>
<dbReference type="KEGG" id="pko:PKOR_22710"/>
<organism evidence="1 2">
    <name type="scientific">Pontibacter korlensis</name>
    <dbReference type="NCBI Taxonomy" id="400092"/>
    <lineage>
        <taxon>Bacteria</taxon>
        <taxon>Pseudomonadati</taxon>
        <taxon>Bacteroidota</taxon>
        <taxon>Cytophagia</taxon>
        <taxon>Cytophagales</taxon>
        <taxon>Hymenobacteraceae</taxon>
        <taxon>Pontibacter</taxon>
    </lineage>
</organism>
<dbReference type="PATRIC" id="fig|400092.3.peg.4997"/>
<dbReference type="OrthoDB" id="1437314at2"/>
<keyword evidence="2" id="KW-1185">Reference proteome</keyword>
<dbReference type="Pfam" id="PF10025">
    <property type="entry name" value="DUF2267"/>
    <property type="match status" value="1"/>
</dbReference>
<reference evidence="1 2" key="1">
    <citation type="journal article" date="2015" name="Sci. Rep.">
        <title>Unraveling adaptation of Pontibacter korlensis to radiation and infertility in desert through complete genome and comparative transcriptomic analysis.</title>
        <authorList>
            <person name="Dai J."/>
            <person name="Dai W."/>
            <person name="Qiu C."/>
            <person name="Yang Z."/>
            <person name="Zhang Y."/>
            <person name="Zhou M."/>
            <person name="Zhang L."/>
            <person name="Fang C."/>
            <person name="Gao Q."/>
            <person name="Yang Q."/>
            <person name="Li X."/>
            <person name="Wang Z."/>
            <person name="Wang Z."/>
            <person name="Jia Z."/>
            <person name="Chen X."/>
        </authorList>
    </citation>
    <scope>NUCLEOTIDE SEQUENCE [LARGE SCALE GENOMIC DNA]</scope>
    <source>
        <strain evidence="1 2">X14-1T</strain>
    </source>
</reference>
<dbReference type="HOGENOM" id="CLU_112438_1_0_10"/>
<evidence type="ECO:0008006" key="3">
    <source>
        <dbReference type="Google" id="ProtNLM"/>
    </source>
</evidence>
<dbReference type="Proteomes" id="UP000033109">
    <property type="component" value="Chromosome"/>
</dbReference>
<dbReference type="InterPro" id="IPR018727">
    <property type="entry name" value="DUF2267"/>
</dbReference>
<dbReference type="InterPro" id="IPR038282">
    <property type="entry name" value="DUF2267_sf"/>
</dbReference>
<dbReference type="STRING" id="400092.PKOR_22710"/>
<sequence>MTDLNLILKKANQFMNEVARELGNPEDRGHAERVTMAVFHTLRDVITPEESMHLISQLPFYLKAAYAENWRVSREPKRIRSMEEFLEDLREHSNRTAARDFGNDETARQKTEAVFRVVRRYVSEGEIAHVKVQLPPPLLELWES</sequence>
<dbReference type="EMBL" id="CP009621">
    <property type="protein sequence ID" value="AKD05344.1"/>
    <property type="molecule type" value="Genomic_DNA"/>
</dbReference>
<accession>A0A0E3ZJ01</accession>
<dbReference type="Gene3D" id="1.10.490.110">
    <property type="entry name" value="Uncharacterized conserved protein DUF2267"/>
    <property type="match status" value="1"/>
</dbReference>
<evidence type="ECO:0000313" key="2">
    <source>
        <dbReference type="Proteomes" id="UP000033109"/>
    </source>
</evidence>
<evidence type="ECO:0000313" key="1">
    <source>
        <dbReference type="EMBL" id="AKD05344.1"/>
    </source>
</evidence>
<dbReference type="RefSeq" id="WP_046313698.1">
    <property type="nucleotide sequence ID" value="NZ_CBCSCY010000034.1"/>
</dbReference>
<proteinExistence type="predicted"/>
<protein>
    <recommendedName>
        <fullName evidence="3">DUF2267 domain-containing protein</fullName>
    </recommendedName>
</protein>
<gene>
    <name evidence="1" type="ORF">PKOR_22710</name>
</gene>
<name>A0A0E3ZJ01_9BACT</name>